<feature type="compositionally biased region" description="Polar residues" evidence="2">
    <location>
        <begin position="14"/>
        <end position="24"/>
    </location>
</feature>
<dbReference type="GO" id="GO:0008270">
    <property type="term" value="F:zinc ion binding"/>
    <property type="evidence" value="ECO:0007669"/>
    <property type="project" value="UniProtKB-KW"/>
</dbReference>
<sequence>MENSSDNRYLLNDYGTNNPGSTFEQNRQHTSQQNQQQEFVNYQMNKHQSPNNSGYRNRTQRSAFSDKQYRTPICYHCNNPGHYKTNCPNLKNGNYGERSSNDMKSVSFKSVGGPNQSTLTSTPYQDPLPMFGTNQEDFKTNTKIVFD</sequence>
<evidence type="ECO:0000256" key="2">
    <source>
        <dbReference type="SAM" id="MobiDB-lite"/>
    </source>
</evidence>
<keyword evidence="1" id="KW-0863">Zinc-finger</keyword>
<evidence type="ECO:0000313" key="5">
    <source>
        <dbReference type="Proteomes" id="UP000276133"/>
    </source>
</evidence>
<dbReference type="EMBL" id="REGN01007217">
    <property type="protein sequence ID" value="RNA06941.1"/>
    <property type="molecule type" value="Genomic_DNA"/>
</dbReference>
<dbReference type="InterPro" id="IPR001878">
    <property type="entry name" value="Znf_CCHC"/>
</dbReference>
<feature type="compositionally biased region" description="Low complexity" evidence="2">
    <location>
        <begin position="28"/>
        <end position="37"/>
    </location>
</feature>
<organism evidence="4 5">
    <name type="scientific">Brachionus plicatilis</name>
    <name type="common">Marine rotifer</name>
    <name type="synonym">Brachionus muelleri</name>
    <dbReference type="NCBI Taxonomy" id="10195"/>
    <lineage>
        <taxon>Eukaryota</taxon>
        <taxon>Metazoa</taxon>
        <taxon>Spiralia</taxon>
        <taxon>Gnathifera</taxon>
        <taxon>Rotifera</taxon>
        <taxon>Eurotatoria</taxon>
        <taxon>Monogononta</taxon>
        <taxon>Pseudotrocha</taxon>
        <taxon>Ploima</taxon>
        <taxon>Brachionidae</taxon>
        <taxon>Brachionus</taxon>
    </lineage>
</organism>
<evidence type="ECO:0000259" key="3">
    <source>
        <dbReference type="PROSITE" id="PS50158"/>
    </source>
</evidence>
<reference evidence="4 5" key="1">
    <citation type="journal article" date="2018" name="Sci. Rep.">
        <title>Genomic signatures of local adaptation to the degree of environmental predictability in rotifers.</title>
        <authorList>
            <person name="Franch-Gras L."/>
            <person name="Hahn C."/>
            <person name="Garcia-Roger E.M."/>
            <person name="Carmona M.J."/>
            <person name="Serra M."/>
            <person name="Gomez A."/>
        </authorList>
    </citation>
    <scope>NUCLEOTIDE SEQUENCE [LARGE SCALE GENOMIC DNA]</scope>
    <source>
        <strain evidence="4">HYR1</strain>
    </source>
</reference>
<gene>
    <name evidence="4" type="ORF">BpHYR1_048519</name>
</gene>
<keyword evidence="1" id="KW-0862">Zinc</keyword>
<proteinExistence type="predicted"/>
<evidence type="ECO:0000256" key="1">
    <source>
        <dbReference type="PROSITE-ProRule" id="PRU00047"/>
    </source>
</evidence>
<dbReference type="SUPFAM" id="SSF57756">
    <property type="entry name" value="Retrovirus zinc finger-like domains"/>
    <property type="match status" value="1"/>
</dbReference>
<dbReference type="Pfam" id="PF00098">
    <property type="entry name" value="zf-CCHC"/>
    <property type="match status" value="1"/>
</dbReference>
<evidence type="ECO:0000313" key="4">
    <source>
        <dbReference type="EMBL" id="RNA06941.1"/>
    </source>
</evidence>
<dbReference type="PROSITE" id="PS50158">
    <property type="entry name" value="ZF_CCHC"/>
    <property type="match status" value="1"/>
</dbReference>
<comment type="caution">
    <text evidence="4">The sequence shown here is derived from an EMBL/GenBank/DDBJ whole genome shotgun (WGS) entry which is preliminary data.</text>
</comment>
<dbReference type="SMART" id="SM00343">
    <property type="entry name" value="ZnF_C2HC"/>
    <property type="match status" value="1"/>
</dbReference>
<feature type="compositionally biased region" description="Polar residues" evidence="2">
    <location>
        <begin position="108"/>
        <end position="124"/>
    </location>
</feature>
<feature type="region of interest" description="Disordered" evidence="2">
    <location>
        <begin position="108"/>
        <end position="135"/>
    </location>
</feature>
<name>A0A3M7Q7G7_BRAPC</name>
<accession>A0A3M7Q7G7</accession>
<feature type="compositionally biased region" description="Polar residues" evidence="2">
    <location>
        <begin position="38"/>
        <end position="64"/>
    </location>
</feature>
<dbReference type="GO" id="GO:0003676">
    <property type="term" value="F:nucleic acid binding"/>
    <property type="evidence" value="ECO:0007669"/>
    <property type="project" value="InterPro"/>
</dbReference>
<protein>
    <recommendedName>
        <fullName evidence="3">CCHC-type domain-containing protein</fullName>
    </recommendedName>
</protein>
<dbReference type="AlphaFoldDB" id="A0A3M7Q7G7"/>
<feature type="region of interest" description="Disordered" evidence="2">
    <location>
        <begin position="1"/>
        <end position="64"/>
    </location>
</feature>
<dbReference type="InterPro" id="IPR036875">
    <property type="entry name" value="Znf_CCHC_sf"/>
</dbReference>
<feature type="domain" description="CCHC-type" evidence="3">
    <location>
        <begin position="74"/>
        <end position="89"/>
    </location>
</feature>
<dbReference type="Gene3D" id="4.10.60.10">
    <property type="entry name" value="Zinc finger, CCHC-type"/>
    <property type="match status" value="1"/>
</dbReference>
<keyword evidence="5" id="KW-1185">Reference proteome</keyword>
<dbReference type="Proteomes" id="UP000276133">
    <property type="component" value="Unassembled WGS sequence"/>
</dbReference>
<keyword evidence="1" id="KW-0479">Metal-binding</keyword>